<dbReference type="InterPro" id="IPR011014">
    <property type="entry name" value="MscS_channel_TM-2"/>
</dbReference>
<evidence type="ECO:0008006" key="13">
    <source>
        <dbReference type="Google" id="ProtNLM"/>
    </source>
</evidence>
<dbReference type="Pfam" id="PF05552">
    <property type="entry name" value="MS_channel_1st_1"/>
    <property type="match status" value="1"/>
</dbReference>
<evidence type="ECO:0000256" key="3">
    <source>
        <dbReference type="ARBA" id="ARBA00022475"/>
    </source>
</evidence>
<feature type="transmembrane region" description="Helical" evidence="7">
    <location>
        <begin position="26"/>
        <end position="47"/>
    </location>
</feature>
<dbReference type="InterPro" id="IPR045275">
    <property type="entry name" value="MscS_archaea/bacteria_type"/>
</dbReference>
<evidence type="ECO:0000256" key="7">
    <source>
        <dbReference type="SAM" id="Phobius"/>
    </source>
</evidence>
<dbReference type="InterPro" id="IPR049278">
    <property type="entry name" value="MS_channel_C"/>
</dbReference>
<keyword evidence="6 7" id="KW-0472">Membrane</keyword>
<feature type="domain" description="Mechanosensitive ion channel transmembrane helices 2/3" evidence="10">
    <location>
        <begin position="71"/>
        <end position="113"/>
    </location>
</feature>
<name>A0ABQ2BNT1_9SPHI</name>
<feature type="domain" description="Mechanosensitive ion channel MscS" evidence="8">
    <location>
        <begin position="114"/>
        <end position="180"/>
    </location>
</feature>
<proteinExistence type="inferred from homology"/>
<comment type="similarity">
    <text evidence="2">Belongs to the MscS (TC 1.A.23) family.</text>
</comment>
<dbReference type="InterPro" id="IPR008910">
    <property type="entry name" value="MSC_TM_helix"/>
</dbReference>
<dbReference type="SUPFAM" id="SSF50182">
    <property type="entry name" value="Sm-like ribonucleoproteins"/>
    <property type="match status" value="1"/>
</dbReference>
<comment type="caution">
    <text evidence="11">The sequence shown here is derived from an EMBL/GenBank/DDBJ whole genome shotgun (WGS) entry which is preliminary data.</text>
</comment>
<dbReference type="Gene3D" id="1.10.287.1260">
    <property type="match status" value="1"/>
</dbReference>
<dbReference type="SUPFAM" id="SSF82689">
    <property type="entry name" value="Mechanosensitive channel protein MscS (YggB), C-terminal domain"/>
    <property type="match status" value="1"/>
</dbReference>
<evidence type="ECO:0000256" key="5">
    <source>
        <dbReference type="ARBA" id="ARBA00022989"/>
    </source>
</evidence>
<dbReference type="InterPro" id="IPR023408">
    <property type="entry name" value="MscS_beta-dom_sf"/>
</dbReference>
<dbReference type="Pfam" id="PF00924">
    <property type="entry name" value="MS_channel_2nd"/>
    <property type="match status" value="1"/>
</dbReference>
<evidence type="ECO:0000259" key="9">
    <source>
        <dbReference type="Pfam" id="PF21082"/>
    </source>
</evidence>
<feature type="transmembrane region" description="Helical" evidence="7">
    <location>
        <begin position="93"/>
        <end position="112"/>
    </location>
</feature>
<evidence type="ECO:0000256" key="6">
    <source>
        <dbReference type="ARBA" id="ARBA00023136"/>
    </source>
</evidence>
<dbReference type="Pfam" id="PF21088">
    <property type="entry name" value="MS_channel_1st"/>
    <property type="match status" value="1"/>
</dbReference>
<dbReference type="InterPro" id="IPR006685">
    <property type="entry name" value="MscS_channel_2nd"/>
</dbReference>
<reference evidence="12" key="1">
    <citation type="journal article" date="2019" name="Int. J. Syst. Evol. Microbiol.">
        <title>The Global Catalogue of Microorganisms (GCM) 10K type strain sequencing project: providing services to taxonomists for standard genome sequencing and annotation.</title>
        <authorList>
            <consortium name="The Broad Institute Genomics Platform"/>
            <consortium name="The Broad Institute Genome Sequencing Center for Infectious Disease"/>
            <person name="Wu L."/>
            <person name="Ma J."/>
        </authorList>
    </citation>
    <scope>NUCLEOTIDE SEQUENCE [LARGE SCALE GENOMIC DNA]</scope>
    <source>
        <strain evidence="12">CCM 8939</strain>
    </source>
</reference>
<dbReference type="SUPFAM" id="SSF82861">
    <property type="entry name" value="Mechanosensitive channel protein MscS (YggB), transmembrane region"/>
    <property type="match status" value="1"/>
</dbReference>
<organism evidence="11 12">
    <name type="scientific">Pedobacter mendelii</name>
    <dbReference type="NCBI Taxonomy" id="1908240"/>
    <lineage>
        <taxon>Bacteria</taxon>
        <taxon>Pseudomonadati</taxon>
        <taxon>Bacteroidota</taxon>
        <taxon>Sphingobacteriia</taxon>
        <taxon>Sphingobacteriales</taxon>
        <taxon>Sphingobacteriaceae</taxon>
        <taxon>Pedobacter</taxon>
    </lineage>
</organism>
<dbReference type="EMBL" id="BMDJ01000012">
    <property type="protein sequence ID" value="GGI28707.1"/>
    <property type="molecule type" value="Genomic_DNA"/>
</dbReference>
<feature type="domain" description="Mechanosensitive ion channel MscS C-terminal" evidence="9">
    <location>
        <begin position="187"/>
        <end position="271"/>
    </location>
</feature>
<keyword evidence="5 7" id="KW-1133">Transmembrane helix</keyword>
<dbReference type="InterPro" id="IPR011066">
    <property type="entry name" value="MscS_channel_C_sf"/>
</dbReference>
<evidence type="ECO:0000256" key="2">
    <source>
        <dbReference type="ARBA" id="ARBA00008017"/>
    </source>
</evidence>
<dbReference type="Proteomes" id="UP000645390">
    <property type="component" value="Unassembled WGS sequence"/>
</dbReference>
<keyword evidence="12" id="KW-1185">Reference proteome</keyword>
<dbReference type="RefSeq" id="WP_229746783.1">
    <property type="nucleotide sequence ID" value="NZ_BMDJ01000012.1"/>
</dbReference>
<feature type="transmembrane region" description="Helical" evidence="7">
    <location>
        <begin position="67"/>
        <end position="87"/>
    </location>
</feature>
<evidence type="ECO:0000256" key="4">
    <source>
        <dbReference type="ARBA" id="ARBA00022692"/>
    </source>
</evidence>
<protein>
    <recommendedName>
        <fullName evidence="13">Mechanosensitive ion channel protein MscS</fullName>
    </recommendedName>
</protein>
<evidence type="ECO:0000259" key="8">
    <source>
        <dbReference type="Pfam" id="PF00924"/>
    </source>
</evidence>
<sequence length="309" mass="34890">MDIDLNKAYNLISSKLTLWLREFIRLLPNIALAAFILVVGFFIAKYIRKFIHKMIKRVIHNETLDSLFSSLIYIFLLGIIIFIALSVLQLDKAVTSILAGAGILGLALAFAFQDIAANFMSGIFLSIRKPLKLGDVVKIKEYMGTVEEINLRDTVIKTYQGQMVIMPNKDVFQNPIENYTLLGKRRVDLVVGVSYGDDLDKVKLITLEAVKDIPGLAEDESITMFYTDFADSSINYVIRLWINISEKVNFLEVKSQAIMKIKKAYDANDIMIPFPIRTMDFGIKGGIPFSEAYSSQVKKPIIPDEKTLD</sequence>
<dbReference type="PANTHER" id="PTHR30221">
    <property type="entry name" value="SMALL-CONDUCTANCE MECHANOSENSITIVE CHANNEL"/>
    <property type="match status" value="1"/>
</dbReference>
<keyword evidence="3" id="KW-1003">Cell membrane</keyword>
<accession>A0ABQ2BNT1</accession>
<evidence type="ECO:0000313" key="12">
    <source>
        <dbReference type="Proteomes" id="UP000645390"/>
    </source>
</evidence>
<comment type="subcellular location">
    <subcellularLocation>
        <location evidence="1">Cell membrane</location>
        <topology evidence="1">Multi-pass membrane protein</topology>
    </subcellularLocation>
</comment>
<evidence type="ECO:0000313" key="11">
    <source>
        <dbReference type="EMBL" id="GGI28707.1"/>
    </source>
</evidence>
<keyword evidence="4 7" id="KW-0812">Transmembrane</keyword>
<gene>
    <name evidence="11" type="ORF">GCM10008119_33980</name>
</gene>
<dbReference type="InterPro" id="IPR049142">
    <property type="entry name" value="MS_channel_1st"/>
</dbReference>
<evidence type="ECO:0000256" key="1">
    <source>
        <dbReference type="ARBA" id="ARBA00004651"/>
    </source>
</evidence>
<dbReference type="InterPro" id="IPR010920">
    <property type="entry name" value="LSM_dom_sf"/>
</dbReference>
<evidence type="ECO:0000259" key="10">
    <source>
        <dbReference type="Pfam" id="PF21088"/>
    </source>
</evidence>
<dbReference type="Gene3D" id="3.30.70.100">
    <property type="match status" value="1"/>
</dbReference>
<dbReference type="Pfam" id="PF21082">
    <property type="entry name" value="MS_channel_3rd"/>
    <property type="match status" value="1"/>
</dbReference>
<dbReference type="Gene3D" id="2.30.30.60">
    <property type="match status" value="1"/>
</dbReference>
<dbReference type="PANTHER" id="PTHR30221:SF1">
    <property type="entry name" value="SMALL-CONDUCTANCE MECHANOSENSITIVE CHANNEL"/>
    <property type="match status" value="1"/>
</dbReference>